<comment type="caution">
    <text evidence="3">The sequence shown here is derived from an EMBL/GenBank/DDBJ whole genome shotgun (WGS) entry which is preliminary data.</text>
</comment>
<evidence type="ECO:0000313" key="4">
    <source>
        <dbReference type="Proteomes" id="UP001360953"/>
    </source>
</evidence>
<feature type="transmembrane region" description="Helical" evidence="2">
    <location>
        <begin position="44"/>
        <end position="70"/>
    </location>
</feature>
<gene>
    <name evidence="3" type="ORF">J3D65DRAFT_202896</name>
</gene>
<evidence type="ECO:0000313" key="3">
    <source>
        <dbReference type="EMBL" id="KAK7542154.1"/>
    </source>
</evidence>
<dbReference type="GeneID" id="92027333"/>
<sequence length="125" mass="13566">MSPRKSDRLPFSGAPGHRRVRHPCTLTLPPPGHHDRSASTVHTFILFLAGTLPITCFISIVLFVVVLLVLRPTSATREASSNLDSATSLIPMPSRHPQPRYVIPVFASFSALALPYACPFALLAP</sequence>
<reference evidence="3 4" key="1">
    <citation type="submission" date="2024-04" db="EMBL/GenBank/DDBJ databases">
        <title>Phyllosticta paracitricarpa is synonymous to the EU quarantine fungus P. citricarpa based on phylogenomic analyses.</title>
        <authorList>
            <consortium name="Lawrence Berkeley National Laboratory"/>
            <person name="Van ingen-buijs V.A."/>
            <person name="Van westerhoven A.C."/>
            <person name="Haridas S."/>
            <person name="Skiadas P."/>
            <person name="Martin F."/>
            <person name="Groenewald J.Z."/>
            <person name="Crous P.W."/>
            <person name="Seidl M.F."/>
        </authorList>
    </citation>
    <scope>NUCLEOTIDE SEQUENCE [LARGE SCALE GENOMIC DNA]</scope>
    <source>
        <strain evidence="3 4">CPC 17464</strain>
    </source>
</reference>
<organism evidence="3 4">
    <name type="scientific">Phyllosticta citribraziliensis</name>
    <dbReference type="NCBI Taxonomy" id="989973"/>
    <lineage>
        <taxon>Eukaryota</taxon>
        <taxon>Fungi</taxon>
        <taxon>Dikarya</taxon>
        <taxon>Ascomycota</taxon>
        <taxon>Pezizomycotina</taxon>
        <taxon>Dothideomycetes</taxon>
        <taxon>Dothideomycetes incertae sedis</taxon>
        <taxon>Botryosphaeriales</taxon>
        <taxon>Phyllostictaceae</taxon>
        <taxon>Phyllosticta</taxon>
    </lineage>
</organism>
<keyword evidence="2" id="KW-0472">Membrane</keyword>
<dbReference type="RefSeq" id="XP_066658447.1">
    <property type="nucleotide sequence ID" value="XM_066794427.1"/>
</dbReference>
<keyword evidence="2" id="KW-1133">Transmembrane helix</keyword>
<keyword evidence="2" id="KW-0812">Transmembrane</keyword>
<accession>A0ABR1M3J5</accession>
<feature type="region of interest" description="Disordered" evidence="1">
    <location>
        <begin position="1"/>
        <end position="22"/>
    </location>
</feature>
<evidence type="ECO:0000256" key="1">
    <source>
        <dbReference type="SAM" id="MobiDB-lite"/>
    </source>
</evidence>
<feature type="transmembrane region" description="Helical" evidence="2">
    <location>
        <begin position="101"/>
        <end position="124"/>
    </location>
</feature>
<keyword evidence="4" id="KW-1185">Reference proteome</keyword>
<dbReference type="EMBL" id="JBBPEH010000002">
    <property type="protein sequence ID" value="KAK7542154.1"/>
    <property type="molecule type" value="Genomic_DNA"/>
</dbReference>
<proteinExistence type="predicted"/>
<name>A0ABR1M3J5_9PEZI</name>
<evidence type="ECO:0000256" key="2">
    <source>
        <dbReference type="SAM" id="Phobius"/>
    </source>
</evidence>
<dbReference type="Proteomes" id="UP001360953">
    <property type="component" value="Unassembled WGS sequence"/>
</dbReference>
<protein>
    <submittedName>
        <fullName evidence="3">Uncharacterized protein</fullName>
    </submittedName>
</protein>